<accession>A0A0H5BE12</accession>
<dbReference type="Proteomes" id="UP000065734">
    <property type="component" value="Chromosome I"/>
</dbReference>
<dbReference type="AlphaFoldDB" id="A0A0H5BE12"/>
<reference evidence="2" key="2">
    <citation type="submission" date="2015-11" db="EMBL/GenBank/DDBJ databases">
        <authorList>
            <person name="Zhang Y."/>
            <person name="Guo Z."/>
        </authorList>
    </citation>
    <scope>NUCLEOTIDE SEQUENCE</scope>
    <source>
        <strain evidence="2">1</strain>
    </source>
</reference>
<proteinExistence type="predicted"/>
<gene>
    <name evidence="1" type="ORF">BV133_998</name>
    <name evidence="2" type="ORF">BVIRIDIS_31110</name>
</gene>
<reference evidence="1" key="1">
    <citation type="journal article" date="2015" name="Genome Announc.">
        <title>Complete Genome Sequence of the Bacteriochlorophyll b-Producing Photosynthetic Bacterium Blastochloris viridis.</title>
        <authorList>
            <person name="Tsukatani Y."/>
            <person name="Hirose Y."/>
            <person name="Harada J."/>
            <person name="Misawa N."/>
            <person name="Mori K."/>
            <person name="Inoue K."/>
            <person name="Tamiaki H."/>
        </authorList>
    </citation>
    <scope>NUCLEOTIDE SEQUENCE [LARGE SCALE GENOMIC DNA]</scope>
    <source>
        <strain evidence="1">DSM 133</strain>
    </source>
</reference>
<name>A0A0H5BE12_BLAVI</name>
<keyword evidence="3" id="KW-1185">Reference proteome</keyword>
<sequence>MVLPLTAAERAALRRARLVTADLAGMAAEEVAALAQLPLPRCRALCALAQFQRLDSVGPSIAADLVGLGLTSLDQLAKADPLRLYRELEQAVGRRVDPCVEDVFRCAVAQARDPALPEAARNWWYWMRYRGTAVVAPPAR</sequence>
<dbReference type="STRING" id="1079.BVIR_344"/>
<dbReference type="Pfam" id="PF11731">
    <property type="entry name" value="Cdd1"/>
    <property type="match status" value="1"/>
</dbReference>
<dbReference type="InterPro" id="IPR021725">
    <property type="entry name" value="Cdd1"/>
</dbReference>
<evidence type="ECO:0000313" key="3">
    <source>
        <dbReference type="Proteomes" id="UP000065734"/>
    </source>
</evidence>
<evidence type="ECO:0000313" key="1">
    <source>
        <dbReference type="EMBL" id="BAR98591.1"/>
    </source>
</evidence>
<protein>
    <submittedName>
        <fullName evidence="2">Pathogenicity locus</fullName>
    </submittedName>
</protein>
<dbReference type="EMBL" id="AP014854">
    <property type="protein sequence ID" value="BAR98591.1"/>
    <property type="molecule type" value="Genomic_DNA"/>
</dbReference>
<dbReference type="EMBL" id="LN907867">
    <property type="protein sequence ID" value="CUU44065.1"/>
    <property type="molecule type" value="Genomic_DNA"/>
</dbReference>
<reference evidence="3" key="3">
    <citation type="journal article" date="2016" name="Genome Announc.">
        <title>Revised genome sequence of the purple photosynthetic bacterium Blastochloris viridis.</title>
        <authorList>
            <person name="Liu L.N."/>
            <person name="Faulkner M."/>
            <person name="Liu X."/>
            <person name="Huang F."/>
            <person name="Darby A.C."/>
            <person name="Hall N."/>
        </authorList>
    </citation>
    <scope>NUCLEOTIDE SEQUENCE [LARGE SCALE GENOMIC DNA]</scope>
    <source>
        <strain evidence="3">ATCC 19567 / DSM 133 / F</strain>
    </source>
</reference>
<evidence type="ECO:0000313" key="2">
    <source>
        <dbReference type="EMBL" id="CUU44065.1"/>
    </source>
</evidence>
<organism evidence="2 3">
    <name type="scientific">Blastochloris viridis</name>
    <name type="common">Rhodopseudomonas viridis</name>
    <dbReference type="NCBI Taxonomy" id="1079"/>
    <lineage>
        <taxon>Bacteria</taxon>
        <taxon>Pseudomonadati</taxon>
        <taxon>Pseudomonadota</taxon>
        <taxon>Alphaproteobacteria</taxon>
        <taxon>Hyphomicrobiales</taxon>
        <taxon>Blastochloridaceae</taxon>
        <taxon>Blastochloris</taxon>
    </lineage>
</organism>